<evidence type="ECO:0000313" key="4">
    <source>
        <dbReference type="Proteomes" id="UP000037923"/>
    </source>
</evidence>
<evidence type="ECO:0008006" key="5">
    <source>
        <dbReference type="Google" id="ProtNLM"/>
    </source>
</evidence>
<feature type="region of interest" description="Disordered" evidence="1">
    <location>
        <begin position="68"/>
        <end position="88"/>
    </location>
</feature>
<keyword evidence="2" id="KW-0472">Membrane</keyword>
<organism evidence="3 4">
    <name type="scientific">Leptomonas pyrrhocoris</name>
    <name type="common">Firebug parasite</name>
    <dbReference type="NCBI Taxonomy" id="157538"/>
    <lineage>
        <taxon>Eukaryota</taxon>
        <taxon>Discoba</taxon>
        <taxon>Euglenozoa</taxon>
        <taxon>Kinetoplastea</taxon>
        <taxon>Metakinetoplastina</taxon>
        <taxon>Trypanosomatida</taxon>
        <taxon>Trypanosomatidae</taxon>
        <taxon>Leishmaniinae</taxon>
        <taxon>Leptomonas</taxon>
    </lineage>
</organism>
<reference evidence="3 4" key="1">
    <citation type="submission" date="2015-07" db="EMBL/GenBank/DDBJ databases">
        <title>High-quality genome of monoxenous trypanosomatid Leptomonas pyrrhocoris.</title>
        <authorList>
            <person name="Flegontov P."/>
            <person name="Butenko A."/>
            <person name="Firsov S."/>
            <person name="Vlcek C."/>
            <person name="Logacheva M.D."/>
            <person name="Field M."/>
            <person name="Filatov D."/>
            <person name="Flegontova O."/>
            <person name="Gerasimov E."/>
            <person name="Jackson A.P."/>
            <person name="Kelly S."/>
            <person name="Opperdoes F."/>
            <person name="O'Reilly A."/>
            <person name="Votypka J."/>
            <person name="Yurchenko V."/>
            <person name="Lukes J."/>
        </authorList>
    </citation>
    <scope>NUCLEOTIDE SEQUENCE [LARGE SCALE GENOMIC DNA]</scope>
    <source>
        <strain evidence="3">H10</strain>
    </source>
</reference>
<protein>
    <recommendedName>
        <fullName evidence="5">Transmembrane protein</fullName>
    </recommendedName>
</protein>
<accession>A0A0M9G4R8</accession>
<comment type="caution">
    <text evidence="3">The sequence shown here is derived from an EMBL/GenBank/DDBJ whole genome shotgun (WGS) entry which is preliminary data.</text>
</comment>
<sequence length="455" mass="50117">MPLKDKSDRGPVGVLPYRRPPLSGLYRLRYRPPVSVTSASSYAPLSTTPDTEAEENVQAAKCTAASENPLPSFQGELNPSASAEERRRQLHTQIMHSRSLEDGNVDLFALYSICDAEPVPCAQCSLHMDTTLKTCSYRLRETYTLLSNSKTQQHINQIQGKEEGAVSAPPQSSAHGGSTLLTQLQEGWYAFLFPMSECGRLKDNLLICVNDTLFAGDVAECDFDNGGVLRPLQKTAPFPHASSLVSSRPPYGTTPFGLPQPTKAPAEGGQQGTKASTDATSPHYRTKPLFYYVVSPIVIHSGKPGAEDGVAPTEVVITISWRSYPSAQLSSQARQRSKFTLLYSYYCSPRAPDTLTCRAQFPTDARLRLVRSPNCDGPVQLKSEVTEHSAKLCVETVDGSTLEAHRHPRDYIFQICFYFGNYTGLMEETSWFAALIVAAAFLILLWFFLTKDLVI</sequence>
<evidence type="ECO:0000313" key="3">
    <source>
        <dbReference type="EMBL" id="KPA82400.1"/>
    </source>
</evidence>
<proteinExistence type="predicted"/>
<dbReference type="VEuPathDB" id="TriTrypDB:LpyrH10_05_3360"/>
<feature type="transmembrane region" description="Helical" evidence="2">
    <location>
        <begin position="431"/>
        <end position="449"/>
    </location>
</feature>
<dbReference type="EMBL" id="LGTL01000005">
    <property type="protein sequence ID" value="KPA82400.1"/>
    <property type="molecule type" value="Genomic_DNA"/>
</dbReference>
<dbReference type="GeneID" id="26903767"/>
<feature type="region of interest" description="Disordered" evidence="1">
    <location>
        <begin position="239"/>
        <end position="281"/>
    </location>
</feature>
<keyword evidence="2" id="KW-0812">Transmembrane</keyword>
<evidence type="ECO:0000256" key="1">
    <source>
        <dbReference type="SAM" id="MobiDB-lite"/>
    </source>
</evidence>
<dbReference type="RefSeq" id="XP_015660839.1">
    <property type="nucleotide sequence ID" value="XM_015800832.1"/>
</dbReference>
<dbReference type="AlphaFoldDB" id="A0A0M9G4R8"/>
<evidence type="ECO:0000256" key="2">
    <source>
        <dbReference type="SAM" id="Phobius"/>
    </source>
</evidence>
<dbReference type="Proteomes" id="UP000037923">
    <property type="component" value="Unassembled WGS sequence"/>
</dbReference>
<keyword evidence="2" id="KW-1133">Transmembrane helix</keyword>
<feature type="compositionally biased region" description="Polar residues" evidence="1">
    <location>
        <begin position="68"/>
        <end position="81"/>
    </location>
</feature>
<gene>
    <name evidence="3" type="ORF">ABB37_03476</name>
</gene>
<name>A0A0M9G4R8_LEPPY</name>
<dbReference type="OMA" id="YYCSPRA"/>
<dbReference type="OrthoDB" id="272452at2759"/>
<keyword evidence="4" id="KW-1185">Reference proteome</keyword>